<name>A0A8K0KJP0_LADFU</name>
<dbReference type="EMBL" id="KZ309036">
    <property type="protein sequence ID" value="KAG8236506.1"/>
    <property type="molecule type" value="Genomic_DNA"/>
</dbReference>
<evidence type="ECO:0000256" key="3">
    <source>
        <dbReference type="ARBA" id="ARBA00022737"/>
    </source>
</evidence>
<dbReference type="GO" id="GO:0032040">
    <property type="term" value="C:small-subunit processome"/>
    <property type="evidence" value="ECO:0007669"/>
    <property type="project" value="TreeGrafter"/>
</dbReference>
<feature type="domain" description="BING4 C-terminal" evidence="5">
    <location>
        <begin position="46"/>
        <end position="84"/>
    </location>
</feature>
<reference evidence="6" key="1">
    <citation type="submission" date="2013-04" db="EMBL/GenBank/DDBJ databases">
        <authorList>
            <person name="Qu J."/>
            <person name="Murali S.C."/>
            <person name="Bandaranaike D."/>
            <person name="Bellair M."/>
            <person name="Blankenburg K."/>
            <person name="Chao H."/>
            <person name="Dinh H."/>
            <person name="Doddapaneni H."/>
            <person name="Downs B."/>
            <person name="Dugan-Rocha S."/>
            <person name="Elkadiri S."/>
            <person name="Gnanaolivu R.D."/>
            <person name="Hernandez B."/>
            <person name="Javaid M."/>
            <person name="Jayaseelan J.C."/>
            <person name="Lee S."/>
            <person name="Li M."/>
            <person name="Ming W."/>
            <person name="Munidasa M."/>
            <person name="Muniz J."/>
            <person name="Nguyen L."/>
            <person name="Ongeri F."/>
            <person name="Osuji N."/>
            <person name="Pu L.-L."/>
            <person name="Puazo M."/>
            <person name="Qu C."/>
            <person name="Quiroz J."/>
            <person name="Raj R."/>
            <person name="Weissenberger G."/>
            <person name="Xin Y."/>
            <person name="Zou X."/>
            <person name="Han Y."/>
            <person name="Richards S."/>
            <person name="Worley K."/>
            <person name="Muzny D."/>
            <person name="Gibbs R."/>
        </authorList>
    </citation>
    <scope>NUCLEOTIDE SEQUENCE</scope>
    <source>
        <strain evidence="6">Sampled in the wild</strain>
    </source>
</reference>
<keyword evidence="3" id="KW-0677">Repeat</keyword>
<dbReference type="OrthoDB" id="10251154at2759"/>
<comment type="subcellular location">
    <subcellularLocation>
        <location evidence="1">Nucleus</location>
        <location evidence="1">Nucleolus</location>
    </subcellularLocation>
</comment>
<evidence type="ECO:0000256" key="2">
    <source>
        <dbReference type="ARBA" id="ARBA00022574"/>
    </source>
</evidence>
<dbReference type="GO" id="GO:0000462">
    <property type="term" value="P:maturation of SSU-rRNA from tricistronic rRNA transcript (SSU-rRNA, 5.8S rRNA, LSU-rRNA)"/>
    <property type="evidence" value="ECO:0007669"/>
    <property type="project" value="TreeGrafter"/>
</dbReference>
<keyword evidence="4" id="KW-0539">Nucleus</keyword>
<proteinExistence type="predicted"/>
<accession>A0A8K0KJP0</accession>
<organism evidence="6 7">
    <name type="scientific">Ladona fulva</name>
    <name type="common">Scarce chaser dragonfly</name>
    <name type="synonym">Libellula fulva</name>
    <dbReference type="NCBI Taxonomy" id="123851"/>
    <lineage>
        <taxon>Eukaryota</taxon>
        <taxon>Metazoa</taxon>
        <taxon>Ecdysozoa</taxon>
        <taxon>Arthropoda</taxon>
        <taxon>Hexapoda</taxon>
        <taxon>Insecta</taxon>
        <taxon>Pterygota</taxon>
        <taxon>Palaeoptera</taxon>
        <taxon>Odonata</taxon>
        <taxon>Epiprocta</taxon>
        <taxon>Anisoptera</taxon>
        <taxon>Libelluloidea</taxon>
        <taxon>Libellulidae</taxon>
        <taxon>Ladona</taxon>
    </lineage>
</organism>
<dbReference type="InterPro" id="IPR012952">
    <property type="entry name" value="BING4_C_dom"/>
</dbReference>
<protein>
    <recommendedName>
        <fullName evidence="5">BING4 C-terminal domain-containing protein</fullName>
    </recommendedName>
</protein>
<comment type="caution">
    <text evidence="6">The sequence shown here is derived from an EMBL/GenBank/DDBJ whole genome shotgun (WGS) entry which is preliminary data.</text>
</comment>
<evidence type="ECO:0000256" key="1">
    <source>
        <dbReference type="ARBA" id="ARBA00004604"/>
    </source>
</evidence>
<dbReference type="Proteomes" id="UP000792457">
    <property type="component" value="Unassembled WGS sequence"/>
</dbReference>
<dbReference type="PANTHER" id="PTHR14085:SF3">
    <property type="entry name" value="WD REPEAT-CONTAINING PROTEIN 46"/>
    <property type="match status" value="1"/>
</dbReference>
<evidence type="ECO:0000313" key="6">
    <source>
        <dbReference type="EMBL" id="KAG8236506.1"/>
    </source>
</evidence>
<keyword evidence="7" id="KW-1185">Reference proteome</keyword>
<dbReference type="GO" id="GO:0030686">
    <property type="term" value="C:90S preribosome"/>
    <property type="evidence" value="ECO:0007669"/>
    <property type="project" value="TreeGrafter"/>
</dbReference>
<dbReference type="Pfam" id="PF08149">
    <property type="entry name" value="BING4CT"/>
    <property type="match status" value="1"/>
</dbReference>
<dbReference type="SMART" id="SM01033">
    <property type="entry name" value="BING4CT"/>
    <property type="match status" value="1"/>
</dbReference>
<evidence type="ECO:0000313" key="7">
    <source>
        <dbReference type="Proteomes" id="UP000792457"/>
    </source>
</evidence>
<sequence length="85" mass="9362">MRNFGALQRYRLNYPPSDIAFSQKGLLAAGNGNVFQDCATKTADKPYIRHNPRGALSQLEFCPFEDVLGVTTRVGFESLLIPGIS</sequence>
<dbReference type="InterPro" id="IPR040315">
    <property type="entry name" value="WDR46/Utp7"/>
</dbReference>
<dbReference type="PANTHER" id="PTHR14085">
    <property type="entry name" value="WD-REPEAT PROTEIN BING4"/>
    <property type="match status" value="1"/>
</dbReference>
<gene>
    <name evidence="6" type="ORF">J437_LFUL013343</name>
</gene>
<dbReference type="AlphaFoldDB" id="A0A8K0KJP0"/>
<evidence type="ECO:0000259" key="5">
    <source>
        <dbReference type="SMART" id="SM01033"/>
    </source>
</evidence>
<keyword evidence="2" id="KW-0853">WD repeat</keyword>
<reference evidence="6" key="2">
    <citation type="submission" date="2017-10" db="EMBL/GenBank/DDBJ databases">
        <title>Ladona fulva Genome sequencing and assembly.</title>
        <authorList>
            <person name="Murali S."/>
            <person name="Richards S."/>
            <person name="Bandaranaike D."/>
            <person name="Bellair M."/>
            <person name="Blankenburg K."/>
            <person name="Chao H."/>
            <person name="Dinh H."/>
            <person name="Doddapaneni H."/>
            <person name="Dugan-Rocha S."/>
            <person name="Elkadiri S."/>
            <person name="Gnanaolivu R."/>
            <person name="Hernandez B."/>
            <person name="Skinner E."/>
            <person name="Javaid M."/>
            <person name="Lee S."/>
            <person name="Li M."/>
            <person name="Ming W."/>
            <person name="Munidasa M."/>
            <person name="Muniz J."/>
            <person name="Nguyen L."/>
            <person name="Hughes D."/>
            <person name="Osuji N."/>
            <person name="Pu L.-L."/>
            <person name="Puazo M."/>
            <person name="Qu C."/>
            <person name="Quiroz J."/>
            <person name="Raj R."/>
            <person name="Weissenberger G."/>
            <person name="Xin Y."/>
            <person name="Zou X."/>
            <person name="Han Y."/>
            <person name="Worley K."/>
            <person name="Muzny D."/>
            <person name="Gibbs R."/>
        </authorList>
    </citation>
    <scope>NUCLEOTIDE SEQUENCE</scope>
    <source>
        <strain evidence="6">Sampled in the wild</strain>
    </source>
</reference>
<evidence type="ECO:0000256" key="4">
    <source>
        <dbReference type="ARBA" id="ARBA00023242"/>
    </source>
</evidence>